<evidence type="ECO:0000313" key="12">
    <source>
        <dbReference type="EMBL" id="ATL48103.1"/>
    </source>
</evidence>
<keyword evidence="13" id="KW-1185">Reference proteome</keyword>
<dbReference type="PANTHER" id="PTHR34182:SF1">
    <property type="entry name" value="PROTEIN-EXPORT MEMBRANE PROTEIN SECG"/>
    <property type="match status" value="1"/>
</dbReference>
<reference evidence="12 13" key="1">
    <citation type="submission" date="2017-10" db="EMBL/GenBank/DDBJ databases">
        <title>Paenichitinophaga pekingensis gen. nov., sp. nov., isolated from activated sludge.</title>
        <authorList>
            <person name="Jin D."/>
            <person name="Kong X."/>
            <person name="Deng Y."/>
            <person name="Bai Z."/>
        </authorList>
    </citation>
    <scope>NUCLEOTIDE SEQUENCE [LARGE SCALE GENOMIC DNA]</scope>
    <source>
        <strain evidence="12 13">13</strain>
    </source>
</reference>
<dbReference type="GO" id="GO:0009306">
    <property type="term" value="P:protein secretion"/>
    <property type="evidence" value="ECO:0007669"/>
    <property type="project" value="UniProtKB-UniRule"/>
</dbReference>
<name>A0A291QW68_9BACT</name>
<evidence type="ECO:0000256" key="10">
    <source>
        <dbReference type="RuleBase" id="RU365087"/>
    </source>
</evidence>
<dbReference type="RefSeq" id="WP_098194480.1">
    <property type="nucleotide sequence ID" value="NZ_CP023777.1"/>
</dbReference>
<dbReference type="KEGG" id="cbae:COR50_13540"/>
<keyword evidence="9 10" id="KW-0472">Membrane</keyword>
<evidence type="ECO:0000313" key="13">
    <source>
        <dbReference type="Proteomes" id="UP000220133"/>
    </source>
</evidence>
<keyword evidence="8 10" id="KW-0811">Translocation</keyword>
<protein>
    <recommendedName>
        <fullName evidence="10">Protein-export membrane protein SecG</fullName>
    </recommendedName>
</protein>
<dbReference type="GO" id="GO:0005886">
    <property type="term" value="C:plasma membrane"/>
    <property type="evidence" value="ECO:0007669"/>
    <property type="project" value="UniProtKB-SubCell"/>
</dbReference>
<evidence type="ECO:0000256" key="8">
    <source>
        <dbReference type="ARBA" id="ARBA00023010"/>
    </source>
</evidence>
<dbReference type="Pfam" id="PF03840">
    <property type="entry name" value="SecG"/>
    <property type="match status" value="1"/>
</dbReference>
<evidence type="ECO:0000256" key="6">
    <source>
        <dbReference type="ARBA" id="ARBA00022927"/>
    </source>
</evidence>
<keyword evidence="4 10" id="KW-1003">Cell membrane</keyword>
<dbReference type="GO" id="GO:0015450">
    <property type="term" value="F:protein-transporting ATPase activity"/>
    <property type="evidence" value="ECO:0007669"/>
    <property type="project" value="UniProtKB-UniRule"/>
</dbReference>
<evidence type="ECO:0000256" key="3">
    <source>
        <dbReference type="ARBA" id="ARBA00022448"/>
    </source>
</evidence>
<dbReference type="EMBL" id="CP023777">
    <property type="protein sequence ID" value="ATL48103.1"/>
    <property type="molecule type" value="Genomic_DNA"/>
</dbReference>
<evidence type="ECO:0000256" key="2">
    <source>
        <dbReference type="ARBA" id="ARBA00008445"/>
    </source>
</evidence>
<keyword evidence="6 10" id="KW-0653">Protein transport</keyword>
<dbReference type="GO" id="GO:0065002">
    <property type="term" value="P:intracellular protein transmembrane transport"/>
    <property type="evidence" value="ECO:0007669"/>
    <property type="project" value="TreeGrafter"/>
</dbReference>
<dbReference type="NCBIfam" id="TIGR00810">
    <property type="entry name" value="secG"/>
    <property type="match status" value="1"/>
</dbReference>
<dbReference type="AlphaFoldDB" id="A0A291QW68"/>
<gene>
    <name evidence="12" type="ORF">COR50_13540</name>
</gene>
<feature type="transmembrane region" description="Helical" evidence="10">
    <location>
        <begin position="55"/>
        <end position="73"/>
    </location>
</feature>
<comment type="caution">
    <text evidence="10">Lacks conserved residue(s) required for the propagation of feature annotation.</text>
</comment>
<dbReference type="OrthoDB" id="1122493at2"/>
<sequence length="119" mass="12071">MLILFGILIVLTCVLLGVIILIQNPKGGGLSGTLGGVGSQVMGVRQTTDALEKGTWILATIIAVLCMTSTIFTPKGAGGQQQKGIMEQNIGNTAPAPMPSQAPANTATLPTAPADSQAQ</sequence>
<comment type="function">
    <text evidence="10">Involved in protein export. Participates in an early event of protein translocation.</text>
</comment>
<accession>A0A291QW68</accession>
<proteinExistence type="inferred from homology"/>
<keyword evidence="3 10" id="KW-0813">Transport</keyword>
<keyword evidence="5 10" id="KW-0812">Transmembrane</keyword>
<evidence type="ECO:0000256" key="11">
    <source>
        <dbReference type="SAM" id="MobiDB-lite"/>
    </source>
</evidence>
<feature type="compositionally biased region" description="Low complexity" evidence="11">
    <location>
        <begin position="102"/>
        <end position="119"/>
    </location>
</feature>
<comment type="similarity">
    <text evidence="2 10">Belongs to the SecG family.</text>
</comment>
<dbReference type="InterPro" id="IPR004692">
    <property type="entry name" value="SecG"/>
</dbReference>
<dbReference type="Proteomes" id="UP000220133">
    <property type="component" value="Chromosome"/>
</dbReference>
<comment type="subcellular location">
    <subcellularLocation>
        <location evidence="1 10">Cell membrane</location>
        <topology evidence="1 10">Multi-pass membrane protein</topology>
    </subcellularLocation>
</comment>
<organism evidence="12 13">
    <name type="scientific">Chitinophaga caeni</name>
    <dbReference type="NCBI Taxonomy" id="2029983"/>
    <lineage>
        <taxon>Bacteria</taxon>
        <taxon>Pseudomonadati</taxon>
        <taxon>Bacteroidota</taxon>
        <taxon>Chitinophagia</taxon>
        <taxon>Chitinophagales</taxon>
        <taxon>Chitinophagaceae</taxon>
        <taxon>Chitinophaga</taxon>
    </lineage>
</organism>
<evidence type="ECO:0000256" key="7">
    <source>
        <dbReference type="ARBA" id="ARBA00022989"/>
    </source>
</evidence>
<dbReference type="GO" id="GO:0043952">
    <property type="term" value="P:protein transport by the Sec complex"/>
    <property type="evidence" value="ECO:0007669"/>
    <property type="project" value="TreeGrafter"/>
</dbReference>
<evidence type="ECO:0000256" key="1">
    <source>
        <dbReference type="ARBA" id="ARBA00004651"/>
    </source>
</evidence>
<evidence type="ECO:0000256" key="5">
    <source>
        <dbReference type="ARBA" id="ARBA00022692"/>
    </source>
</evidence>
<evidence type="ECO:0000256" key="4">
    <source>
        <dbReference type="ARBA" id="ARBA00022475"/>
    </source>
</evidence>
<evidence type="ECO:0000256" key="9">
    <source>
        <dbReference type="ARBA" id="ARBA00023136"/>
    </source>
</evidence>
<keyword evidence="7 10" id="KW-1133">Transmembrane helix</keyword>
<dbReference type="PANTHER" id="PTHR34182">
    <property type="entry name" value="PROTEIN-EXPORT MEMBRANE PROTEIN SECG"/>
    <property type="match status" value="1"/>
</dbReference>
<feature type="region of interest" description="Disordered" evidence="11">
    <location>
        <begin position="90"/>
        <end position="119"/>
    </location>
</feature>